<accession>A0ABP1RDL8</accession>
<reference evidence="2 3" key="1">
    <citation type="submission" date="2024-08" db="EMBL/GenBank/DDBJ databases">
        <authorList>
            <person name="Cucini C."/>
            <person name="Frati F."/>
        </authorList>
    </citation>
    <scope>NUCLEOTIDE SEQUENCE [LARGE SCALE GENOMIC DNA]</scope>
</reference>
<organism evidence="2 3">
    <name type="scientific">Orchesella dallaii</name>
    <dbReference type="NCBI Taxonomy" id="48710"/>
    <lineage>
        <taxon>Eukaryota</taxon>
        <taxon>Metazoa</taxon>
        <taxon>Ecdysozoa</taxon>
        <taxon>Arthropoda</taxon>
        <taxon>Hexapoda</taxon>
        <taxon>Collembola</taxon>
        <taxon>Entomobryomorpha</taxon>
        <taxon>Entomobryoidea</taxon>
        <taxon>Orchesellidae</taxon>
        <taxon>Orchesellinae</taxon>
        <taxon>Orchesella</taxon>
    </lineage>
</organism>
<evidence type="ECO:0000256" key="1">
    <source>
        <dbReference type="SAM" id="MobiDB-lite"/>
    </source>
</evidence>
<gene>
    <name evidence="2" type="ORF">ODALV1_LOCUS21561</name>
</gene>
<evidence type="ECO:0000313" key="3">
    <source>
        <dbReference type="Proteomes" id="UP001642540"/>
    </source>
</evidence>
<feature type="compositionally biased region" description="Basic and acidic residues" evidence="1">
    <location>
        <begin position="273"/>
        <end position="294"/>
    </location>
</feature>
<name>A0ABP1RDL8_9HEXA</name>
<evidence type="ECO:0008006" key="4">
    <source>
        <dbReference type="Google" id="ProtNLM"/>
    </source>
</evidence>
<proteinExistence type="predicted"/>
<keyword evidence="3" id="KW-1185">Reference proteome</keyword>
<dbReference type="Proteomes" id="UP001642540">
    <property type="component" value="Unassembled WGS sequence"/>
</dbReference>
<feature type="compositionally biased region" description="Basic and acidic residues" evidence="1">
    <location>
        <begin position="308"/>
        <end position="319"/>
    </location>
</feature>
<dbReference type="EMBL" id="CAXLJM020000072">
    <property type="protein sequence ID" value="CAL8126808.1"/>
    <property type="molecule type" value="Genomic_DNA"/>
</dbReference>
<feature type="region of interest" description="Disordered" evidence="1">
    <location>
        <begin position="366"/>
        <end position="398"/>
    </location>
</feature>
<sequence length="688" mass="78737">MQPKEKTKSTTSSVSKKKSIFERLFSGPTQLSDEEPLPLLTLPQTVRIKIWNILGFSHTRTLRLVCKDIKQDIDFVAGISSAIDSTYDDFPFHCDIAIRKVSIHELIDPVYVAFLKYPLALNELEIRGEISLQNFNYILKSCPNITRLTIIFNKFVIDNATPMFPLSSEVADCLPLQNLSSIRIIASTKKFSELFYLYRNVVSLLRDCPENAKITNLQLHLTHKGSTIYLKEIAYTTLIFLHKRAATLRFINLMFRDKDPNASEEAGGEQATEDTKPDEKTTPKPNPRKSDAPGKRNSSSKRKSLSSDGKKSDRKPDVIKRRRSGEQVEPPKPQSSQGSSRRDTGLPLLASHSVILPGVHITHHTKELHKESLTEPKVESTELEALTESEGESTSEETNDKITDAIKYLDKNPWEKAIWLEHLFLVLPFKIMQYIPNILSPKTRLQAISLEAIGYNKKTWEFYVDMMKGFDKKKLKNATFIAVNHCDEKGLARRIDLGIFKKCTNLQRLIILCRKRDNYTLFSKASSVSCLPTSLREITFERLLLTPTQIFRLLFCFPKMSILSLSYWSISDCQFSVFMSLLKWIVQLDLTDVSQINLVDFKIRFKNKRRAVRQLQEAVAISVKYQDLDETRLIIDSRTNKDTSQFAPRISVIRLTAPIPKPKRIKRNKVDSTLSETAFNIDARNSLR</sequence>
<feature type="compositionally biased region" description="Acidic residues" evidence="1">
    <location>
        <begin position="381"/>
        <end position="397"/>
    </location>
</feature>
<feature type="region of interest" description="Disordered" evidence="1">
    <location>
        <begin position="259"/>
        <end position="345"/>
    </location>
</feature>
<feature type="compositionally biased region" description="Basic and acidic residues" evidence="1">
    <location>
        <begin position="366"/>
        <end position="380"/>
    </location>
</feature>
<protein>
    <recommendedName>
        <fullName evidence="4">F-box domain-containing protein</fullName>
    </recommendedName>
</protein>
<dbReference type="SUPFAM" id="SSF52047">
    <property type="entry name" value="RNI-like"/>
    <property type="match status" value="1"/>
</dbReference>
<comment type="caution">
    <text evidence="2">The sequence shown here is derived from an EMBL/GenBank/DDBJ whole genome shotgun (WGS) entry which is preliminary data.</text>
</comment>
<evidence type="ECO:0000313" key="2">
    <source>
        <dbReference type="EMBL" id="CAL8126808.1"/>
    </source>
</evidence>